<keyword evidence="9" id="KW-0131">Cell cycle</keyword>
<evidence type="ECO:0000256" key="11">
    <source>
        <dbReference type="SAM" id="MobiDB-lite"/>
    </source>
</evidence>
<accession>A0A8E2EUI2</accession>
<evidence type="ECO:0008006" key="14">
    <source>
        <dbReference type="Google" id="ProtNLM"/>
    </source>
</evidence>
<comment type="similarity">
    <text evidence="2">Belongs to the HAUS1 family.</text>
</comment>
<gene>
    <name evidence="12" type="ORF">AOQ84DRAFT_433158</name>
</gene>
<keyword evidence="3" id="KW-0963">Cytoplasm</keyword>
<evidence type="ECO:0000256" key="9">
    <source>
        <dbReference type="ARBA" id="ARBA00023306"/>
    </source>
</evidence>
<feature type="coiled-coil region" evidence="10">
    <location>
        <begin position="58"/>
        <end position="93"/>
    </location>
</feature>
<dbReference type="GO" id="GO:0051301">
    <property type="term" value="P:cell division"/>
    <property type="evidence" value="ECO:0007669"/>
    <property type="project" value="UniProtKB-KW"/>
</dbReference>
<keyword evidence="4" id="KW-0132">Cell division</keyword>
<keyword evidence="8" id="KW-0206">Cytoskeleton</keyword>
<evidence type="ECO:0000313" key="12">
    <source>
        <dbReference type="EMBL" id="OCL05157.1"/>
    </source>
</evidence>
<keyword evidence="5" id="KW-0493">Microtubule</keyword>
<dbReference type="PANTHER" id="PTHR31570:SF1">
    <property type="entry name" value="HAUS AUGMIN-LIKE COMPLEX SUBUNIT 1"/>
    <property type="match status" value="1"/>
</dbReference>
<dbReference type="OrthoDB" id="5372507at2759"/>
<dbReference type="GO" id="GO:0005819">
    <property type="term" value="C:spindle"/>
    <property type="evidence" value="ECO:0007669"/>
    <property type="project" value="UniProtKB-SubCell"/>
</dbReference>
<reference evidence="12 13" key="1">
    <citation type="journal article" date="2016" name="Nat. Commun.">
        <title>Ectomycorrhizal ecology is imprinted in the genome of the dominant symbiotic fungus Cenococcum geophilum.</title>
        <authorList>
            <consortium name="DOE Joint Genome Institute"/>
            <person name="Peter M."/>
            <person name="Kohler A."/>
            <person name="Ohm R.A."/>
            <person name="Kuo A."/>
            <person name="Krutzmann J."/>
            <person name="Morin E."/>
            <person name="Arend M."/>
            <person name="Barry K.W."/>
            <person name="Binder M."/>
            <person name="Choi C."/>
            <person name="Clum A."/>
            <person name="Copeland A."/>
            <person name="Grisel N."/>
            <person name="Haridas S."/>
            <person name="Kipfer T."/>
            <person name="LaButti K."/>
            <person name="Lindquist E."/>
            <person name="Lipzen A."/>
            <person name="Maire R."/>
            <person name="Meier B."/>
            <person name="Mihaltcheva S."/>
            <person name="Molinier V."/>
            <person name="Murat C."/>
            <person name="Poggeler S."/>
            <person name="Quandt C.A."/>
            <person name="Sperisen C."/>
            <person name="Tritt A."/>
            <person name="Tisserant E."/>
            <person name="Crous P.W."/>
            <person name="Henrissat B."/>
            <person name="Nehls U."/>
            <person name="Egli S."/>
            <person name="Spatafora J.W."/>
            <person name="Grigoriev I.V."/>
            <person name="Martin F.M."/>
        </authorList>
    </citation>
    <scope>NUCLEOTIDE SEQUENCE [LARGE SCALE GENOMIC DNA]</scope>
    <source>
        <strain evidence="12 13">CBS 207.34</strain>
    </source>
</reference>
<evidence type="ECO:0000313" key="13">
    <source>
        <dbReference type="Proteomes" id="UP000250140"/>
    </source>
</evidence>
<dbReference type="InterPro" id="IPR026243">
    <property type="entry name" value="HAUS1"/>
</dbReference>
<keyword evidence="13" id="KW-1185">Reference proteome</keyword>
<name>A0A8E2EUI2_9PEZI</name>
<evidence type="ECO:0000256" key="10">
    <source>
        <dbReference type="SAM" id="Coils"/>
    </source>
</evidence>
<feature type="coiled-coil region" evidence="10">
    <location>
        <begin position="254"/>
        <end position="295"/>
    </location>
</feature>
<dbReference type="GO" id="GO:0005874">
    <property type="term" value="C:microtubule"/>
    <property type="evidence" value="ECO:0007669"/>
    <property type="project" value="UniProtKB-KW"/>
</dbReference>
<keyword evidence="6" id="KW-0498">Mitosis</keyword>
<evidence type="ECO:0000256" key="1">
    <source>
        <dbReference type="ARBA" id="ARBA00004186"/>
    </source>
</evidence>
<evidence type="ECO:0000256" key="3">
    <source>
        <dbReference type="ARBA" id="ARBA00022490"/>
    </source>
</evidence>
<keyword evidence="7 10" id="KW-0175">Coiled coil</keyword>
<dbReference type="EMBL" id="KV750360">
    <property type="protein sequence ID" value="OCL05157.1"/>
    <property type="molecule type" value="Genomic_DNA"/>
</dbReference>
<dbReference type="Proteomes" id="UP000250140">
    <property type="component" value="Unassembled WGS sequence"/>
</dbReference>
<evidence type="ECO:0000256" key="5">
    <source>
        <dbReference type="ARBA" id="ARBA00022701"/>
    </source>
</evidence>
<sequence length="306" mass="34031">MDTSLTPTDLFSPSKARQQRAQAQDWAHIESWLSYKYAGKTIPNFERNQETLKALRALATANERADEERALIARVEREALKELEEQRQLTSADKADIPSSDAQILDAISSHLTPEAQRNLTVLATTSVALDTPDTDPETLAHALIHHTTTAATLSTQLDSLHTLQTYLHSHLASLRTDLTALHSPTFSPPTSLPRQTTDWTRQTKHLRTKLREYEDRLASLSPPPPPSLATTLSGIGRGARPPDPGSAAGIAQLVELEEALEGLRARVEELEAQKEGARREVRRLEGEVERARRRRDGLFEGLVER</sequence>
<protein>
    <recommendedName>
        <fullName evidence="14">HAUS augmin-like complex subunit 1</fullName>
    </recommendedName>
</protein>
<evidence type="ECO:0000256" key="7">
    <source>
        <dbReference type="ARBA" id="ARBA00023054"/>
    </source>
</evidence>
<dbReference type="Pfam" id="PF25762">
    <property type="entry name" value="HAUS1"/>
    <property type="match status" value="1"/>
</dbReference>
<dbReference type="AlphaFoldDB" id="A0A8E2EUI2"/>
<dbReference type="GO" id="GO:0070652">
    <property type="term" value="C:HAUS complex"/>
    <property type="evidence" value="ECO:0007669"/>
    <property type="project" value="InterPro"/>
</dbReference>
<dbReference type="GO" id="GO:0051225">
    <property type="term" value="P:spindle assembly"/>
    <property type="evidence" value="ECO:0007669"/>
    <property type="project" value="InterPro"/>
</dbReference>
<organism evidence="12 13">
    <name type="scientific">Glonium stellatum</name>
    <dbReference type="NCBI Taxonomy" id="574774"/>
    <lineage>
        <taxon>Eukaryota</taxon>
        <taxon>Fungi</taxon>
        <taxon>Dikarya</taxon>
        <taxon>Ascomycota</taxon>
        <taxon>Pezizomycotina</taxon>
        <taxon>Dothideomycetes</taxon>
        <taxon>Pleosporomycetidae</taxon>
        <taxon>Gloniales</taxon>
        <taxon>Gloniaceae</taxon>
        <taxon>Glonium</taxon>
    </lineage>
</organism>
<evidence type="ECO:0000256" key="8">
    <source>
        <dbReference type="ARBA" id="ARBA00023212"/>
    </source>
</evidence>
<evidence type="ECO:0000256" key="6">
    <source>
        <dbReference type="ARBA" id="ARBA00022776"/>
    </source>
</evidence>
<comment type="subcellular location">
    <subcellularLocation>
        <location evidence="1">Cytoplasm</location>
        <location evidence="1">Cytoskeleton</location>
        <location evidence="1">Spindle</location>
    </subcellularLocation>
</comment>
<feature type="region of interest" description="Disordered" evidence="11">
    <location>
        <begin position="218"/>
        <end position="248"/>
    </location>
</feature>
<dbReference type="GO" id="GO:0005829">
    <property type="term" value="C:cytosol"/>
    <property type="evidence" value="ECO:0007669"/>
    <property type="project" value="TreeGrafter"/>
</dbReference>
<dbReference type="PANTHER" id="PTHR31570">
    <property type="entry name" value="HAUS AUGMIN-LIKE COMPLEX SUBUNIT 1"/>
    <property type="match status" value="1"/>
</dbReference>
<proteinExistence type="inferred from homology"/>
<evidence type="ECO:0000256" key="4">
    <source>
        <dbReference type="ARBA" id="ARBA00022618"/>
    </source>
</evidence>
<evidence type="ECO:0000256" key="2">
    <source>
        <dbReference type="ARBA" id="ARBA00005479"/>
    </source>
</evidence>